<name>A0AAJ2NUH5_ALKPS</name>
<accession>A0AAJ2NUH5</accession>
<dbReference type="EMBL" id="JAWJAY010001398">
    <property type="protein sequence ID" value="MDV2888397.1"/>
    <property type="molecule type" value="Genomic_DNA"/>
</dbReference>
<evidence type="ECO:0000259" key="1">
    <source>
        <dbReference type="Pfam" id="PF12395"/>
    </source>
</evidence>
<gene>
    <name evidence="2" type="ORF">RYX45_24865</name>
</gene>
<comment type="caution">
    <text evidence="2">The sequence shown here is derived from an EMBL/GenBank/DDBJ whole genome shotgun (WGS) entry which is preliminary data.</text>
</comment>
<organism evidence="2 3">
    <name type="scientific">Alkalihalophilus pseudofirmus</name>
    <name type="common">Bacillus pseudofirmus</name>
    <dbReference type="NCBI Taxonomy" id="79885"/>
    <lineage>
        <taxon>Bacteria</taxon>
        <taxon>Bacillati</taxon>
        <taxon>Bacillota</taxon>
        <taxon>Bacilli</taxon>
        <taxon>Bacillales</taxon>
        <taxon>Bacillaceae</taxon>
        <taxon>Alkalihalophilus</taxon>
    </lineage>
</organism>
<dbReference type="Proteomes" id="UP001285636">
    <property type="component" value="Unassembled WGS sequence"/>
</dbReference>
<protein>
    <submittedName>
        <fullName evidence="2">DUF3658 domain-containing protein</fullName>
    </submittedName>
</protein>
<evidence type="ECO:0000313" key="3">
    <source>
        <dbReference type="Proteomes" id="UP001285636"/>
    </source>
</evidence>
<dbReference type="RefSeq" id="WP_323468319.1">
    <property type="nucleotide sequence ID" value="NZ_JAWJAY010001398.1"/>
</dbReference>
<feature type="domain" description="DUF3658" evidence="1">
    <location>
        <begin position="46"/>
        <end position="80"/>
    </location>
</feature>
<evidence type="ECO:0000313" key="2">
    <source>
        <dbReference type="EMBL" id="MDV2888397.1"/>
    </source>
</evidence>
<feature type="non-terminal residue" evidence="2">
    <location>
        <position position="80"/>
    </location>
</feature>
<dbReference type="Pfam" id="PF12395">
    <property type="entry name" value="DUF3658"/>
    <property type="match status" value="1"/>
</dbReference>
<reference evidence="2" key="1">
    <citation type="submission" date="2023-10" db="EMBL/GenBank/DDBJ databases">
        <title>Screening of Alkalihalophilus pseudofirmusBZ-TG-HK211 and Its Alleviation of Salt Stress on Rapeseed Growth.</title>
        <authorList>
            <person name="Zhao B."/>
            <person name="Guo T."/>
        </authorList>
    </citation>
    <scope>NUCLEOTIDE SEQUENCE</scope>
    <source>
        <strain evidence="2">BZ-TG-HK211</strain>
    </source>
</reference>
<sequence>IDITVINTTEEYEKLFRVKKVKYTLLHTGEIPPEKLQHIYEHGFGKLLTDHDREDLQKEWLTLAETRETLRIWRNGRIQS</sequence>
<proteinExistence type="predicted"/>
<dbReference type="InterPro" id="IPR022123">
    <property type="entry name" value="DUF3658"/>
</dbReference>
<feature type="non-terminal residue" evidence="2">
    <location>
        <position position="1"/>
    </location>
</feature>
<dbReference type="AlphaFoldDB" id="A0AAJ2NUH5"/>